<reference evidence="8 9" key="1">
    <citation type="submission" date="2018-05" db="EMBL/GenBank/DDBJ databases">
        <title>Kangiella spongicola genome sequence.</title>
        <authorList>
            <person name="Maclea K.S."/>
            <person name="Goen A.E."/>
            <person name="Kelley C."/>
            <person name="Underriner A."/>
            <person name="Silverwood T."/>
            <person name="Trachtenberg A.M."/>
        </authorList>
    </citation>
    <scope>NUCLEOTIDE SEQUENCE [LARGE SCALE GENOMIC DNA]</scope>
    <source>
        <strain evidence="8 9">ATCC BAA-2076</strain>
    </source>
</reference>
<dbReference type="Proteomes" id="UP000247689">
    <property type="component" value="Unassembled WGS sequence"/>
</dbReference>
<evidence type="ECO:0000256" key="3">
    <source>
        <dbReference type="ARBA" id="ARBA00022840"/>
    </source>
</evidence>
<dbReference type="Gene3D" id="2.30.30.100">
    <property type="match status" value="1"/>
</dbReference>
<keyword evidence="9" id="KW-1185">Reference proteome</keyword>
<keyword evidence="3 6" id="KW-0067">ATP-binding</keyword>
<dbReference type="Gene3D" id="1.10.10.10">
    <property type="entry name" value="Winged helix-like DNA-binding domain superfamily/Winged helix DNA-binding domain"/>
    <property type="match status" value="1"/>
</dbReference>
<dbReference type="NCBIfam" id="NF008847">
    <property type="entry name" value="PRK11886.1-2"/>
    <property type="match status" value="1"/>
</dbReference>
<dbReference type="Pfam" id="PF08279">
    <property type="entry name" value="HTH_11"/>
    <property type="match status" value="1"/>
</dbReference>
<evidence type="ECO:0000256" key="1">
    <source>
        <dbReference type="ARBA" id="ARBA00022598"/>
    </source>
</evidence>
<keyword evidence="4 6" id="KW-0092">Biotin</keyword>
<dbReference type="HAMAP" id="MF_00978">
    <property type="entry name" value="Bifunct_BirA"/>
    <property type="match status" value="1"/>
</dbReference>
<dbReference type="Pfam" id="PF02237">
    <property type="entry name" value="BPL_C"/>
    <property type="match status" value="1"/>
</dbReference>
<comment type="catalytic activity">
    <reaction evidence="5 6">
        <text>biotin + L-lysyl-[protein] + ATP = N(6)-biotinyl-L-lysyl-[protein] + AMP + diphosphate + H(+)</text>
        <dbReference type="Rhea" id="RHEA:11756"/>
        <dbReference type="Rhea" id="RHEA-COMP:9752"/>
        <dbReference type="Rhea" id="RHEA-COMP:10505"/>
        <dbReference type="ChEBI" id="CHEBI:15378"/>
        <dbReference type="ChEBI" id="CHEBI:29969"/>
        <dbReference type="ChEBI" id="CHEBI:30616"/>
        <dbReference type="ChEBI" id="CHEBI:33019"/>
        <dbReference type="ChEBI" id="CHEBI:57586"/>
        <dbReference type="ChEBI" id="CHEBI:83144"/>
        <dbReference type="ChEBI" id="CHEBI:456215"/>
        <dbReference type="EC" id="6.3.4.15"/>
    </reaction>
</comment>
<dbReference type="InterPro" id="IPR008988">
    <property type="entry name" value="Transcriptional_repressor_C"/>
</dbReference>
<dbReference type="GO" id="GO:0003677">
    <property type="term" value="F:DNA binding"/>
    <property type="evidence" value="ECO:0007669"/>
    <property type="project" value="UniProtKB-UniRule"/>
</dbReference>
<dbReference type="SUPFAM" id="SSF50037">
    <property type="entry name" value="C-terminal domain of transcriptional repressors"/>
    <property type="match status" value="1"/>
</dbReference>
<evidence type="ECO:0000256" key="2">
    <source>
        <dbReference type="ARBA" id="ARBA00022741"/>
    </source>
</evidence>
<dbReference type="InterPro" id="IPR004143">
    <property type="entry name" value="BPL_LPL_catalytic"/>
</dbReference>
<dbReference type="PANTHER" id="PTHR12835">
    <property type="entry name" value="BIOTIN PROTEIN LIGASE"/>
    <property type="match status" value="1"/>
</dbReference>
<dbReference type="Pfam" id="PF03099">
    <property type="entry name" value="BPL_LplA_LipB"/>
    <property type="match status" value="1"/>
</dbReference>
<dbReference type="PROSITE" id="PS51733">
    <property type="entry name" value="BPL_LPL_CATALYTIC"/>
    <property type="match status" value="1"/>
</dbReference>
<keyword evidence="2 6" id="KW-0547">Nucleotide-binding</keyword>
<dbReference type="InterPro" id="IPR036388">
    <property type="entry name" value="WH-like_DNA-bd_sf"/>
</dbReference>
<gene>
    <name evidence="6" type="primary">birA</name>
    <name evidence="8" type="ORF">DL796_08895</name>
</gene>
<comment type="function">
    <text evidence="6">Acts both as a biotin--[acetyl-CoA-carboxylase] ligase and a biotin-operon repressor. In the presence of ATP, BirA activates biotin to form the BirA-biotinyl-5'-adenylate (BirA-bio-5'-AMP or holoBirA) complex. HoloBirA can either transfer the biotinyl moiety to the biotin carboxyl carrier protein (BCCP) subunit of acetyl-CoA carboxylase, or bind to the biotin operator site and inhibit transcription of the operon.</text>
</comment>
<feature type="binding site" evidence="6">
    <location>
        <begin position="96"/>
        <end position="98"/>
    </location>
    <ligand>
        <name>biotin</name>
        <dbReference type="ChEBI" id="CHEBI:57586"/>
    </ligand>
</feature>
<feature type="binding site" evidence="6">
    <location>
        <begin position="121"/>
        <end position="123"/>
    </location>
    <ligand>
        <name>biotin</name>
        <dbReference type="ChEBI" id="CHEBI:57586"/>
    </ligand>
</feature>
<dbReference type="NCBIfam" id="TIGR00121">
    <property type="entry name" value="birA_ligase"/>
    <property type="match status" value="1"/>
</dbReference>
<evidence type="ECO:0000256" key="6">
    <source>
        <dbReference type="HAMAP-Rule" id="MF_00978"/>
    </source>
</evidence>
<feature type="DNA-binding region" description="H-T-H motif" evidence="6">
    <location>
        <begin position="29"/>
        <end position="48"/>
    </location>
</feature>
<dbReference type="SUPFAM" id="SSF55681">
    <property type="entry name" value="Class II aaRS and biotin synthetases"/>
    <property type="match status" value="1"/>
</dbReference>
<dbReference type="GO" id="GO:0004077">
    <property type="term" value="F:biotin--[biotin carboxyl-carrier protein] ligase activity"/>
    <property type="evidence" value="ECO:0007669"/>
    <property type="project" value="UniProtKB-UniRule"/>
</dbReference>
<evidence type="ECO:0000313" key="8">
    <source>
        <dbReference type="EMBL" id="PXF63528.1"/>
    </source>
</evidence>
<evidence type="ECO:0000256" key="5">
    <source>
        <dbReference type="ARBA" id="ARBA00047846"/>
    </source>
</evidence>
<dbReference type="InterPro" id="IPR003142">
    <property type="entry name" value="BPL_C"/>
</dbReference>
<dbReference type="EC" id="6.3.4.15" evidence="6"/>
<dbReference type="InterPro" id="IPR036390">
    <property type="entry name" value="WH_DNA-bd_sf"/>
</dbReference>
<dbReference type="InterPro" id="IPR030855">
    <property type="entry name" value="Bifunct_BirA"/>
</dbReference>
<dbReference type="InterPro" id="IPR013196">
    <property type="entry name" value="HTH_11"/>
</dbReference>
<dbReference type="EMBL" id="QICH01000002">
    <property type="protein sequence ID" value="PXF63528.1"/>
    <property type="molecule type" value="Genomic_DNA"/>
</dbReference>
<protein>
    <recommendedName>
        <fullName evidence="6">Bifunctional ligase/repressor BirA</fullName>
    </recommendedName>
    <alternativeName>
        <fullName evidence="6">Biotin operon repressor</fullName>
    </alternativeName>
    <alternativeName>
        <fullName evidence="6">Biotin--[acetyl-CoA-carboxylase] ligase</fullName>
        <ecNumber evidence="6">6.3.4.15</ecNumber>
    </alternativeName>
    <alternativeName>
        <fullName evidence="6">Biotin--protein ligase</fullName>
    </alternativeName>
    <alternativeName>
        <fullName evidence="6">Biotin-[acetyl-CoA carboxylase] synthetase</fullName>
    </alternativeName>
</protein>
<keyword evidence="6" id="KW-0238">DNA-binding</keyword>
<dbReference type="AlphaFoldDB" id="A0A318D6Y9"/>
<feature type="binding site" evidence="6">
    <location>
        <position position="188"/>
    </location>
    <ligand>
        <name>biotin</name>
        <dbReference type="ChEBI" id="CHEBI:57586"/>
    </ligand>
</feature>
<dbReference type="GO" id="GO:0005524">
    <property type="term" value="F:ATP binding"/>
    <property type="evidence" value="ECO:0007669"/>
    <property type="project" value="UniProtKB-UniRule"/>
</dbReference>
<keyword evidence="6" id="KW-0805">Transcription regulation</keyword>
<dbReference type="PANTHER" id="PTHR12835:SF5">
    <property type="entry name" value="BIOTIN--PROTEIN LIGASE"/>
    <property type="match status" value="1"/>
</dbReference>
<proteinExistence type="inferred from homology"/>
<accession>A0A318D6Y9</accession>
<keyword evidence="6" id="KW-0804">Transcription</keyword>
<keyword evidence="6" id="KW-0678">Repressor</keyword>
<dbReference type="RefSeq" id="WP_110201327.1">
    <property type="nucleotide sequence ID" value="NZ_QICH01000002.1"/>
</dbReference>
<dbReference type="Gene3D" id="3.30.930.10">
    <property type="entry name" value="Bira Bifunctional Protein, Domain 2"/>
    <property type="match status" value="1"/>
</dbReference>
<dbReference type="OrthoDB" id="9807064at2"/>
<dbReference type="SUPFAM" id="SSF46785">
    <property type="entry name" value="Winged helix' DNA-binding domain"/>
    <property type="match status" value="1"/>
</dbReference>
<name>A0A318D6Y9_9GAMM</name>
<feature type="binding site" evidence="6">
    <location>
        <position position="117"/>
    </location>
    <ligand>
        <name>biotin</name>
        <dbReference type="ChEBI" id="CHEBI:57586"/>
    </ligand>
</feature>
<keyword evidence="1 6" id="KW-0436">Ligase</keyword>
<dbReference type="CDD" id="cd16442">
    <property type="entry name" value="BPL"/>
    <property type="match status" value="1"/>
</dbReference>
<evidence type="ECO:0000256" key="4">
    <source>
        <dbReference type="ARBA" id="ARBA00023267"/>
    </source>
</evidence>
<organism evidence="8 9">
    <name type="scientific">Kangiella spongicola</name>
    <dbReference type="NCBI Taxonomy" id="796379"/>
    <lineage>
        <taxon>Bacteria</taxon>
        <taxon>Pseudomonadati</taxon>
        <taxon>Pseudomonadota</taxon>
        <taxon>Gammaproteobacteria</taxon>
        <taxon>Kangiellales</taxon>
        <taxon>Kangiellaceae</taxon>
        <taxon>Kangiella</taxon>
    </lineage>
</organism>
<dbReference type="GO" id="GO:0005737">
    <property type="term" value="C:cytoplasm"/>
    <property type="evidence" value="ECO:0007669"/>
    <property type="project" value="TreeGrafter"/>
</dbReference>
<dbReference type="InterPro" id="IPR045864">
    <property type="entry name" value="aa-tRNA-synth_II/BPL/LPL"/>
</dbReference>
<comment type="similarity">
    <text evidence="6">Belongs to the biotin--protein ligase family.</text>
</comment>
<feature type="domain" description="BPL/LPL catalytic" evidence="7">
    <location>
        <begin position="77"/>
        <end position="259"/>
    </location>
</feature>
<evidence type="ECO:0000259" key="7">
    <source>
        <dbReference type="PROSITE" id="PS51733"/>
    </source>
</evidence>
<comment type="caution">
    <text evidence="8">The sequence shown here is derived from an EMBL/GenBank/DDBJ whole genome shotgun (WGS) entry which is preliminary data.</text>
</comment>
<dbReference type="GO" id="GO:0006355">
    <property type="term" value="P:regulation of DNA-templated transcription"/>
    <property type="evidence" value="ECO:0007669"/>
    <property type="project" value="UniProtKB-UniRule"/>
</dbReference>
<sequence length="327" mass="35993">MAAKEQSEHKEQQLTGIMQLLSEGGFYSGQAIADKLGVSRAYVWKLIQQLQDLGLGIESVTGKGYRLEHQVELLNKAQIEEALHGFSLDLRLITDSTNDKLKGDGFTHNKLVVAEYQSAGRGRRGRKWVSPLASNLYWSLGWKTQLPVQQLGGLSLIVGLAIVKALQQLGITGVELKWPNDIRYQGRKLGGILVELSGDMVGGLQVIIGVGLNVHMASNAAESIEQEWINLQELEPTISRQQLLITVIQCLQDYLERFSDGGFESFLSEWQRYDECLNKKVAILQGEDVINGIGAGVDANGAFLLQTGKGIKPVYAGEVSLRFREGT</sequence>
<dbReference type="InterPro" id="IPR004408">
    <property type="entry name" value="Biotin_CoA_COase_ligase"/>
</dbReference>
<evidence type="ECO:0000313" key="9">
    <source>
        <dbReference type="Proteomes" id="UP000247689"/>
    </source>
</evidence>